<evidence type="ECO:0008006" key="3">
    <source>
        <dbReference type="Google" id="ProtNLM"/>
    </source>
</evidence>
<dbReference type="PROSITE" id="PS51257">
    <property type="entry name" value="PROKAR_LIPOPROTEIN"/>
    <property type="match status" value="1"/>
</dbReference>
<proteinExistence type="predicted"/>
<organism evidence="1 2">
    <name type="scientific">Leptospira koniambonensis</name>
    <dbReference type="NCBI Taxonomy" id="2484950"/>
    <lineage>
        <taxon>Bacteria</taxon>
        <taxon>Pseudomonadati</taxon>
        <taxon>Spirochaetota</taxon>
        <taxon>Spirochaetia</taxon>
        <taxon>Leptospirales</taxon>
        <taxon>Leptospiraceae</taxon>
        <taxon>Leptospira</taxon>
    </lineage>
</organism>
<reference evidence="1" key="1">
    <citation type="journal article" date="2019" name="PLoS Negl. Trop. Dis.">
        <title>Revisiting the worldwide diversity of Leptospira species in the environment.</title>
        <authorList>
            <person name="Vincent A.T."/>
            <person name="Schiettekatte O."/>
            <person name="Bourhy P."/>
            <person name="Veyrier F.J."/>
            <person name="Picardeau M."/>
        </authorList>
    </citation>
    <scope>NUCLEOTIDE SEQUENCE [LARGE SCALE GENOMIC DNA]</scope>
    <source>
        <strain evidence="1">201800265</strain>
    </source>
</reference>
<keyword evidence="2" id="KW-1185">Reference proteome</keyword>
<dbReference type="OrthoDB" id="340449at2"/>
<protein>
    <recommendedName>
        <fullName evidence="3">Lipoprotein</fullName>
    </recommendedName>
</protein>
<name>A0A4R9J513_9LEPT</name>
<dbReference type="EMBL" id="RQFY01000006">
    <property type="protein sequence ID" value="TGL32551.1"/>
    <property type="molecule type" value="Genomic_DNA"/>
</dbReference>
<sequence length="220" mass="25765">MKLRQYKFIIYTFLIIVSTVGFGCKGGLNLEEFVEKRLKNREGKPNLFSLDGTSFSAETFRSELLFERSHFETKQDFPPPQELRRYLDQYVEESVILDEALSDLDLNNPEVAAYLWPFIRRGLVSYYLDKKSGVFELNNNYEDISVPEKELEAFYKEHASSFKGMSEKESLLRISNSARFAKWKKLYELKNDSKKDILGTLRKRHTVLIREGEFNKLGSE</sequence>
<dbReference type="AlphaFoldDB" id="A0A4R9J513"/>
<evidence type="ECO:0000313" key="2">
    <source>
        <dbReference type="Proteomes" id="UP000297871"/>
    </source>
</evidence>
<dbReference type="Proteomes" id="UP000297871">
    <property type="component" value="Unassembled WGS sequence"/>
</dbReference>
<accession>A0A4R9J513</accession>
<comment type="caution">
    <text evidence="1">The sequence shown here is derived from an EMBL/GenBank/DDBJ whole genome shotgun (WGS) entry which is preliminary data.</text>
</comment>
<evidence type="ECO:0000313" key="1">
    <source>
        <dbReference type="EMBL" id="TGL32551.1"/>
    </source>
</evidence>
<gene>
    <name evidence="1" type="ORF">EHQ52_14795</name>
</gene>